<dbReference type="GO" id="GO:0003887">
    <property type="term" value="F:DNA-directed DNA polymerase activity"/>
    <property type="evidence" value="ECO:0007669"/>
    <property type="project" value="UniProtKB-EC"/>
</dbReference>
<evidence type="ECO:0000313" key="7">
    <source>
        <dbReference type="Proteomes" id="UP000249913"/>
    </source>
</evidence>
<keyword evidence="2" id="KW-0235">DNA replication</keyword>
<dbReference type="InterPro" id="IPR043502">
    <property type="entry name" value="DNA/RNA_pol_sf"/>
</dbReference>
<evidence type="ECO:0000313" key="8">
    <source>
        <dbReference type="Proteomes" id="UP000254502"/>
    </source>
</evidence>
<dbReference type="Proteomes" id="UP000254502">
    <property type="component" value="Unassembled WGS sequence"/>
</dbReference>
<dbReference type="PANTHER" id="PTHR10133:SF27">
    <property type="entry name" value="DNA POLYMERASE NU"/>
    <property type="match status" value="1"/>
</dbReference>
<protein>
    <recommendedName>
        <fullName evidence="1">DNA-directed DNA polymerase</fullName>
        <ecNumber evidence="1">2.7.7.7</ecNumber>
    </recommendedName>
</protein>
<dbReference type="AlphaFoldDB" id="A0A2X2K101"/>
<dbReference type="EC" id="2.7.7.7" evidence="1"/>
<proteinExistence type="predicted"/>
<evidence type="ECO:0000256" key="3">
    <source>
        <dbReference type="ARBA" id="ARBA00049244"/>
    </source>
</evidence>
<dbReference type="Gene3D" id="3.30.70.370">
    <property type="match status" value="1"/>
</dbReference>
<reference evidence="7 8" key="1">
    <citation type="submission" date="2018-06" db="EMBL/GenBank/DDBJ databases">
        <authorList>
            <consortium name="Pathogen Informatics"/>
            <person name="Doyle S."/>
        </authorList>
    </citation>
    <scope>NUCLEOTIDE SEQUENCE [LARGE SCALE GENOMIC DNA]</scope>
    <source>
        <strain evidence="6 8">NCTC5664</strain>
        <strain evidence="5 7">NCTC7878</strain>
    </source>
</reference>
<dbReference type="Pfam" id="PF00476">
    <property type="entry name" value="DNA_pol_A"/>
    <property type="match status" value="1"/>
</dbReference>
<dbReference type="SUPFAM" id="SSF56672">
    <property type="entry name" value="DNA/RNA polymerases"/>
    <property type="match status" value="1"/>
</dbReference>
<name>A0A2X2K101_STAAU</name>
<evidence type="ECO:0000256" key="1">
    <source>
        <dbReference type="ARBA" id="ARBA00012417"/>
    </source>
</evidence>
<dbReference type="InterPro" id="IPR002298">
    <property type="entry name" value="DNA_polymerase_A"/>
</dbReference>
<evidence type="ECO:0000313" key="5">
    <source>
        <dbReference type="EMBL" id="SQA00084.1"/>
    </source>
</evidence>
<dbReference type="InterPro" id="IPR001098">
    <property type="entry name" value="DNA-dir_DNA_pol_A_palm_dom"/>
</dbReference>
<comment type="catalytic activity">
    <reaction evidence="3">
        <text>DNA(n) + a 2'-deoxyribonucleoside 5'-triphosphate = DNA(n+1) + diphosphate</text>
        <dbReference type="Rhea" id="RHEA:22508"/>
        <dbReference type="Rhea" id="RHEA-COMP:17339"/>
        <dbReference type="Rhea" id="RHEA-COMP:17340"/>
        <dbReference type="ChEBI" id="CHEBI:33019"/>
        <dbReference type="ChEBI" id="CHEBI:61560"/>
        <dbReference type="ChEBI" id="CHEBI:173112"/>
        <dbReference type="EC" id="2.7.7.7"/>
    </reaction>
</comment>
<accession>A0A2X2K101</accession>
<gene>
    <name evidence="5" type="primary">polA_1</name>
    <name evidence="6" type="ORF">NCTC5664_03690</name>
    <name evidence="5" type="ORF">NCTC7878_03241</name>
</gene>
<dbReference type="EMBL" id="UAUX01000015">
    <property type="protein sequence ID" value="SQA00084.1"/>
    <property type="molecule type" value="Genomic_DNA"/>
</dbReference>
<evidence type="ECO:0000256" key="2">
    <source>
        <dbReference type="ARBA" id="ARBA00022705"/>
    </source>
</evidence>
<keyword evidence="5" id="KW-0548">Nucleotidyltransferase</keyword>
<dbReference type="GO" id="GO:0006261">
    <property type="term" value="P:DNA-templated DNA replication"/>
    <property type="evidence" value="ECO:0007669"/>
    <property type="project" value="InterPro"/>
</dbReference>
<evidence type="ECO:0000313" key="6">
    <source>
        <dbReference type="EMBL" id="SUK95092.1"/>
    </source>
</evidence>
<dbReference type="PANTHER" id="PTHR10133">
    <property type="entry name" value="DNA POLYMERASE I"/>
    <property type="match status" value="1"/>
</dbReference>
<dbReference type="Proteomes" id="UP000249913">
    <property type="component" value="Unassembled WGS sequence"/>
</dbReference>
<feature type="domain" description="DNA-directed DNA polymerase family A palm" evidence="4">
    <location>
        <begin position="2"/>
        <end position="60"/>
    </location>
</feature>
<organism evidence="5 7">
    <name type="scientific">Staphylococcus aureus</name>
    <dbReference type="NCBI Taxonomy" id="1280"/>
    <lineage>
        <taxon>Bacteria</taxon>
        <taxon>Bacillati</taxon>
        <taxon>Bacillota</taxon>
        <taxon>Bacilli</taxon>
        <taxon>Bacillales</taxon>
        <taxon>Staphylococcaceae</taxon>
        <taxon>Staphylococcus</taxon>
    </lineage>
</organism>
<evidence type="ECO:0000259" key="4">
    <source>
        <dbReference type="Pfam" id="PF00476"/>
    </source>
</evidence>
<dbReference type="GO" id="GO:0006302">
    <property type="term" value="P:double-strand break repair"/>
    <property type="evidence" value="ECO:0007669"/>
    <property type="project" value="TreeGrafter"/>
</dbReference>
<dbReference type="GO" id="GO:0003677">
    <property type="term" value="F:DNA binding"/>
    <property type="evidence" value="ECO:0007669"/>
    <property type="project" value="InterPro"/>
</dbReference>
<keyword evidence="5" id="KW-0808">Transferase</keyword>
<dbReference type="EMBL" id="UHAQ01000004">
    <property type="protein sequence ID" value="SUK95092.1"/>
    <property type="molecule type" value="Genomic_DNA"/>
</dbReference>
<sequence>MKETTYQAKLLLQVHDELIFEVPKSEVDSFSEFVEEIMENALQLDVPLKVDSSYGATWYDAK</sequence>